<accession>A0ACB9SSC0</accession>
<comment type="caution">
    <text evidence="1">The sequence shown here is derived from an EMBL/GenBank/DDBJ whole genome shotgun (WGS) entry which is preliminary data.</text>
</comment>
<reference evidence="1" key="1">
    <citation type="submission" date="2022-04" db="EMBL/GenBank/DDBJ databases">
        <title>Chromosome-scale genome assembly of Holotrichia oblita Faldermann.</title>
        <authorList>
            <person name="Rongchong L."/>
        </authorList>
    </citation>
    <scope>NUCLEOTIDE SEQUENCE</scope>
    <source>
        <strain evidence="1">81SQS9</strain>
    </source>
</reference>
<dbReference type="Proteomes" id="UP001056778">
    <property type="component" value="Chromosome 7"/>
</dbReference>
<evidence type="ECO:0000313" key="2">
    <source>
        <dbReference type="Proteomes" id="UP001056778"/>
    </source>
</evidence>
<protein>
    <submittedName>
        <fullName evidence="1">Ef-hand calcium-binding domain containing protein</fullName>
    </submittedName>
</protein>
<gene>
    <name evidence="1" type="ORF">MML48_7g00018579</name>
</gene>
<proteinExistence type="predicted"/>
<keyword evidence="2" id="KW-1185">Reference proteome</keyword>
<name>A0ACB9SSC0_HOLOL</name>
<dbReference type="EMBL" id="CM043021">
    <property type="protein sequence ID" value="KAI4458234.1"/>
    <property type="molecule type" value="Genomic_DNA"/>
</dbReference>
<evidence type="ECO:0000313" key="1">
    <source>
        <dbReference type="EMBL" id="KAI4458234.1"/>
    </source>
</evidence>
<sequence length="216" mass="24667">MDGCRDKSATDVDNSKSKELKPVSVSTKSKLYGDLPNDTAKGQKSRQPGAAYDGQKWFPVIDGKSEGKISAKELQSAFKLYQNKHFSDNVCKFVVRLFDLDKNGGVDIREFEQIYTCVKQWVTAFNTCDRARSGFLTDSELDLALKQMNINFSPDFVTFLINRCDPVNKKMSLDQFIVTCVQMQKYTDEFKARDEKSDGVIKLRYEDFLELLMKSL</sequence>
<organism evidence="1 2">
    <name type="scientific">Holotrichia oblita</name>
    <name type="common">Chafer beetle</name>
    <dbReference type="NCBI Taxonomy" id="644536"/>
    <lineage>
        <taxon>Eukaryota</taxon>
        <taxon>Metazoa</taxon>
        <taxon>Ecdysozoa</taxon>
        <taxon>Arthropoda</taxon>
        <taxon>Hexapoda</taxon>
        <taxon>Insecta</taxon>
        <taxon>Pterygota</taxon>
        <taxon>Neoptera</taxon>
        <taxon>Endopterygota</taxon>
        <taxon>Coleoptera</taxon>
        <taxon>Polyphaga</taxon>
        <taxon>Scarabaeiformia</taxon>
        <taxon>Scarabaeidae</taxon>
        <taxon>Melolonthinae</taxon>
        <taxon>Holotrichia</taxon>
    </lineage>
</organism>